<dbReference type="Gene3D" id="2.130.10.10">
    <property type="entry name" value="YVTN repeat-like/Quinoprotein amine dehydrogenase"/>
    <property type="match status" value="3"/>
</dbReference>
<dbReference type="PRINTS" id="PR00344">
    <property type="entry name" value="BCTRLSENSOR"/>
</dbReference>
<dbReference type="PROSITE" id="PS01124">
    <property type="entry name" value="HTH_ARAC_FAMILY_2"/>
    <property type="match status" value="1"/>
</dbReference>
<dbReference type="CDD" id="cd17574">
    <property type="entry name" value="REC_OmpR"/>
    <property type="match status" value="1"/>
</dbReference>
<dbReference type="SUPFAM" id="SSF46689">
    <property type="entry name" value="Homeodomain-like"/>
    <property type="match status" value="1"/>
</dbReference>
<dbReference type="Pfam" id="PF00512">
    <property type="entry name" value="HisKA"/>
    <property type="match status" value="1"/>
</dbReference>
<dbReference type="RefSeq" id="WP_090258371.1">
    <property type="nucleotide sequence ID" value="NZ_FOIR01000002.1"/>
</dbReference>
<keyword evidence="9" id="KW-0805">Transcription regulation</keyword>
<dbReference type="Gene3D" id="2.60.40.10">
    <property type="entry name" value="Immunoglobulins"/>
    <property type="match status" value="1"/>
</dbReference>
<keyword evidence="5" id="KW-0547">Nucleotide-binding</keyword>
<evidence type="ECO:0000256" key="8">
    <source>
        <dbReference type="ARBA" id="ARBA00023012"/>
    </source>
</evidence>
<comment type="catalytic activity">
    <reaction evidence="1">
        <text>ATP + protein L-histidine = ADP + protein N-phospho-L-histidine.</text>
        <dbReference type="EC" id="2.7.13.3"/>
    </reaction>
</comment>
<evidence type="ECO:0000256" key="13">
    <source>
        <dbReference type="SAM" id="SignalP"/>
    </source>
</evidence>
<keyword evidence="13" id="KW-0732">Signal</keyword>
<evidence type="ECO:0000256" key="5">
    <source>
        <dbReference type="ARBA" id="ARBA00022741"/>
    </source>
</evidence>
<dbReference type="SMART" id="SM00448">
    <property type="entry name" value="REC"/>
    <property type="match status" value="1"/>
</dbReference>
<dbReference type="InterPro" id="IPR011006">
    <property type="entry name" value="CheY-like_superfamily"/>
</dbReference>
<feature type="chain" id="PRO_5011715490" description="histidine kinase" evidence="13">
    <location>
        <begin position="23"/>
        <end position="1376"/>
    </location>
</feature>
<evidence type="ECO:0000313" key="18">
    <source>
        <dbReference type="Proteomes" id="UP000199437"/>
    </source>
</evidence>
<dbReference type="SUPFAM" id="SSF55874">
    <property type="entry name" value="ATPase domain of HSP90 chaperone/DNA topoisomerase II/histidine kinase"/>
    <property type="match status" value="1"/>
</dbReference>
<organism evidence="17 18">
    <name type="scientific">Roseivirga pacifica</name>
    <dbReference type="NCBI Taxonomy" id="1267423"/>
    <lineage>
        <taxon>Bacteria</taxon>
        <taxon>Pseudomonadati</taxon>
        <taxon>Bacteroidota</taxon>
        <taxon>Cytophagia</taxon>
        <taxon>Cytophagales</taxon>
        <taxon>Roseivirgaceae</taxon>
        <taxon>Roseivirga</taxon>
    </lineage>
</organism>
<dbReference type="PROSITE" id="PS50110">
    <property type="entry name" value="RESPONSE_REGULATORY"/>
    <property type="match status" value="1"/>
</dbReference>
<dbReference type="Gene3D" id="3.40.50.2300">
    <property type="match status" value="1"/>
</dbReference>
<dbReference type="SMART" id="SM00387">
    <property type="entry name" value="HATPase_c"/>
    <property type="match status" value="1"/>
</dbReference>
<keyword evidence="3 12" id="KW-0597">Phosphoprotein</keyword>
<dbReference type="CDD" id="cd00082">
    <property type="entry name" value="HisKA"/>
    <property type="match status" value="1"/>
</dbReference>
<dbReference type="InterPro" id="IPR009057">
    <property type="entry name" value="Homeodomain-like_sf"/>
</dbReference>
<evidence type="ECO:0000256" key="4">
    <source>
        <dbReference type="ARBA" id="ARBA00022679"/>
    </source>
</evidence>
<dbReference type="InterPro" id="IPR003594">
    <property type="entry name" value="HATPase_dom"/>
</dbReference>
<gene>
    <name evidence="17" type="ORF">SAMN05216290_1925</name>
</gene>
<evidence type="ECO:0000259" key="16">
    <source>
        <dbReference type="PROSITE" id="PS50110"/>
    </source>
</evidence>
<reference evidence="18" key="1">
    <citation type="submission" date="2016-10" db="EMBL/GenBank/DDBJ databases">
        <authorList>
            <person name="Varghese N."/>
            <person name="Submissions S."/>
        </authorList>
    </citation>
    <scope>NUCLEOTIDE SEQUENCE [LARGE SCALE GENOMIC DNA]</scope>
    <source>
        <strain evidence="18">CGMCC 1.12402</strain>
    </source>
</reference>
<keyword evidence="11" id="KW-0804">Transcription</keyword>
<dbReference type="Pfam" id="PF12833">
    <property type="entry name" value="HTH_18"/>
    <property type="match status" value="1"/>
</dbReference>
<evidence type="ECO:0000256" key="7">
    <source>
        <dbReference type="ARBA" id="ARBA00022840"/>
    </source>
</evidence>
<dbReference type="STRING" id="1267423.SAMN05216290_1925"/>
<dbReference type="Pfam" id="PF07495">
    <property type="entry name" value="Y_Y_Y"/>
    <property type="match status" value="1"/>
</dbReference>
<dbReference type="PROSITE" id="PS50109">
    <property type="entry name" value="HIS_KIN"/>
    <property type="match status" value="1"/>
</dbReference>
<proteinExistence type="predicted"/>
<feature type="modified residue" description="4-aspartylphosphate" evidence="12">
    <location>
        <position position="1175"/>
    </location>
</feature>
<dbReference type="Proteomes" id="UP000199437">
    <property type="component" value="Unassembled WGS sequence"/>
</dbReference>
<evidence type="ECO:0000256" key="2">
    <source>
        <dbReference type="ARBA" id="ARBA00012438"/>
    </source>
</evidence>
<dbReference type="SUPFAM" id="SSF63829">
    <property type="entry name" value="Calcium-dependent phosphotriesterase"/>
    <property type="match status" value="2"/>
</dbReference>
<keyword evidence="10" id="KW-0238">DNA-binding</keyword>
<dbReference type="InterPro" id="IPR005467">
    <property type="entry name" value="His_kinase_dom"/>
</dbReference>
<keyword evidence="18" id="KW-1185">Reference proteome</keyword>
<dbReference type="Pfam" id="PF00072">
    <property type="entry name" value="Response_reg"/>
    <property type="match status" value="1"/>
</dbReference>
<evidence type="ECO:0000256" key="10">
    <source>
        <dbReference type="ARBA" id="ARBA00023125"/>
    </source>
</evidence>
<evidence type="ECO:0000259" key="14">
    <source>
        <dbReference type="PROSITE" id="PS01124"/>
    </source>
</evidence>
<dbReference type="InterPro" id="IPR013783">
    <property type="entry name" value="Ig-like_fold"/>
</dbReference>
<evidence type="ECO:0000259" key="15">
    <source>
        <dbReference type="PROSITE" id="PS50109"/>
    </source>
</evidence>
<evidence type="ECO:0000256" key="6">
    <source>
        <dbReference type="ARBA" id="ARBA00022777"/>
    </source>
</evidence>
<dbReference type="PANTHER" id="PTHR43547:SF2">
    <property type="entry name" value="HYBRID SIGNAL TRANSDUCTION HISTIDINE KINASE C"/>
    <property type="match status" value="1"/>
</dbReference>
<keyword evidence="4" id="KW-0808">Transferase</keyword>
<dbReference type="InterPro" id="IPR011110">
    <property type="entry name" value="Reg_prop"/>
</dbReference>
<dbReference type="GO" id="GO:0003700">
    <property type="term" value="F:DNA-binding transcription factor activity"/>
    <property type="evidence" value="ECO:0007669"/>
    <property type="project" value="InterPro"/>
</dbReference>
<dbReference type="Pfam" id="PF07494">
    <property type="entry name" value="Reg_prop"/>
    <property type="match status" value="4"/>
</dbReference>
<keyword evidence="7" id="KW-0067">ATP-binding</keyword>
<dbReference type="InterPro" id="IPR003661">
    <property type="entry name" value="HisK_dim/P_dom"/>
</dbReference>
<dbReference type="SUPFAM" id="SSF47384">
    <property type="entry name" value="Homodimeric domain of signal transducing histidine kinase"/>
    <property type="match status" value="1"/>
</dbReference>
<evidence type="ECO:0000256" key="9">
    <source>
        <dbReference type="ARBA" id="ARBA00023015"/>
    </source>
</evidence>
<feature type="signal peptide" evidence="13">
    <location>
        <begin position="1"/>
        <end position="22"/>
    </location>
</feature>
<evidence type="ECO:0000256" key="1">
    <source>
        <dbReference type="ARBA" id="ARBA00000085"/>
    </source>
</evidence>
<evidence type="ECO:0000313" key="17">
    <source>
        <dbReference type="EMBL" id="SEW20796.1"/>
    </source>
</evidence>
<dbReference type="EMBL" id="FOIR01000002">
    <property type="protein sequence ID" value="SEW20796.1"/>
    <property type="molecule type" value="Genomic_DNA"/>
</dbReference>
<dbReference type="FunFam" id="2.60.40.10:FF:000791">
    <property type="entry name" value="Two-component system sensor histidine kinase/response regulator"/>
    <property type="match status" value="1"/>
</dbReference>
<dbReference type="OrthoDB" id="9797097at2"/>
<dbReference type="FunFam" id="3.30.565.10:FF:000037">
    <property type="entry name" value="Hybrid sensor histidine kinase/response regulator"/>
    <property type="match status" value="1"/>
</dbReference>
<dbReference type="InterPro" id="IPR018060">
    <property type="entry name" value="HTH_AraC"/>
</dbReference>
<dbReference type="FunFam" id="1.10.287.130:FF:000045">
    <property type="entry name" value="Two-component system sensor histidine kinase/response regulator"/>
    <property type="match status" value="1"/>
</dbReference>
<dbReference type="SUPFAM" id="SSF52172">
    <property type="entry name" value="CheY-like"/>
    <property type="match status" value="1"/>
</dbReference>
<dbReference type="Gene3D" id="1.10.10.60">
    <property type="entry name" value="Homeodomain-like"/>
    <property type="match status" value="2"/>
</dbReference>
<dbReference type="SMART" id="SM00388">
    <property type="entry name" value="HisKA"/>
    <property type="match status" value="1"/>
</dbReference>
<dbReference type="GO" id="GO:0043565">
    <property type="term" value="F:sequence-specific DNA binding"/>
    <property type="evidence" value="ECO:0007669"/>
    <property type="project" value="InterPro"/>
</dbReference>
<dbReference type="Pfam" id="PF02518">
    <property type="entry name" value="HATPase_c"/>
    <property type="match status" value="1"/>
</dbReference>
<dbReference type="Gene3D" id="1.10.287.130">
    <property type="match status" value="1"/>
</dbReference>
<dbReference type="InterPro" id="IPR011123">
    <property type="entry name" value="Y_Y_Y"/>
</dbReference>
<name>A0A1I0Q1G4_9BACT</name>
<protein>
    <recommendedName>
        <fullName evidence="2">histidine kinase</fullName>
        <ecNumber evidence="2">2.7.13.3</ecNumber>
    </recommendedName>
</protein>
<sequence length="1376" mass="156376">MSVARKTSPIFLFLLWAVSAISQTKQTYKFELIDVNQGLSHGQVNSIIKDSEGYMWFATSAGLNLYNGYGIKTFTYDPRDSSSINATEVLNIFEGPDKKLWVTTVAGLNIYDHATQSFTQNLKQYYRRYHLPDTTVEKILYTDGEVHWFVIAGAGLTRYNAANGMSEHFGTEGQHKLSSDDIADIDADRLGNLWVIHKNGLIERIDADLNVTTRFDQLTEKFSGLSQNYDITADGDGDLWVYLPHASDGVYYFDTSSGLFENYTTQGGRYQLNNNLVRGVVEAAEGQIWIGTDHGGINLINKRQQSVEYIVNELEVENSLVHNSVYHLYKDDEDIIWIGTYKNGINYYHESLKRFEHYRQVSADNRSLPFDDVNRFVEDKKGNLWIGTNGGGLLYFDRTKNSYKQYLADPNNPRSLSSNVIVSLFLTEDEELWVGTYLGGLDRFNGRDFEHYRNDPSNENTVSGDNIWEFFSDSQDNLWISTLNGGLDVWKPESQTFEHFRLNNEPSDSTLTINYIYEIEEDAAGNIWVAGGGGIDIVNLNSGKVLANKPEALDVLIENTITSLYNDCKNRMWIGTQEGLYVYEEGVGIQLFTTNDGLPHNAILTLVEDNNHGVWLGTANGLSNMVLGDSTDVGSASFINYDETDGLQGKVFNENAALKLKSGELVFGGANGFNIFRPENLEPNLTVPKIVFTDFQLFNNSLKVGEKRNGRVILPSNVNGIEEVSLKHNENVFSIEFAALNFIHPLKNEYQYMLEGFDPDWILADQTRRVTYTNLDAGDYTFKVRASNNDGVWNEQGAALNIAVKPPFYATKWAYAAYTLLVVLALYITRSIMLARERMKYQIEQERREARQMHELDMLKIRFLTNISHEFRTPLSLILAPLDKLIKHTESNDQHKQFVMIKRNARRLLNLVNQLLDFRKLEVDSLELNKSEGNIIKFIDESVHSFADLSENKKVALTFSADRQELYTSFDMDKLEKVLFNLLSNAFKFTPEGGKVAVYVNCIELEETTEHEKIVEIKVQDTGIGIPKDKQVRIFERFFRNEVPGNVVNQGSGIGLSITREFVNIHGGSIEVVSEINEGSCFTVKIPVKEVVLSEATELDKQVQYEREFELQSVTPDDVVYGNDLPVILLVEDNEDFRYYLMDNLKAYFKVVGASNGLEGWQKCLSVLPDLVVSDLMMPELNGMEFCKKVKEDQRTSHIPFILLTADTTDDSKLTGIKTGADDYVTKPFNFEILHTRITNIINQHKSLQEAYSRKISVETSEVEITSLNDKLIQDAIKVVEEHMANTELSVEMLSKELGLSRAHLYKKLVALTGMTPVEFIRKIRIQRAAQLLKKSQLTVSEVAYKVGFNNRKYFTKYFKQEYNMLPSVFANIENN</sequence>
<dbReference type="CDD" id="cd16922">
    <property type="entry name" value="HATPase_EvgS-ArcB-TorS-like"/>
    <property type="match status" value="1"/>
</dbReference>
<dbReference type="PROSITE" id="PS00041">
    <property type="entry name" value="HTH_ARAC_FAMILY_1"/>
    <property type="match status" value="1"/>
</dbReference>
<dbReference type="GeneID" id="99986643"/>
<dbReference type="InterPro" id="IPR004358">
    <property type="entry name" value="Sig_transdc_His_kin-like_C"/>
</dbReference>
<feature type="domain" description="Response regulatory" evidence="16">
    <location>
        <begin position="1127"/>
        <end position="1242"/>
    </location>
</feature>
<dbReference type="InterPro" id="IPR036890">
    <property type="entry name" value="HATPase_C_sf"/>
</dbReference>
<dbReference type="InterPro" id="IPR015943">
    <property type="entry name" value="WD40/YVTN_repeat-like_dom_sf"/>
</dbReference>
<keyword evidence="8" id="KW-0902">Two-component regulatory system</keyword>
<feature type="domain" description="Histidine kinase" evidence="15">
    <location>
        <begin position="866"/>
        <end position="1090"/>
    </location>
</feature>
<dbReference type="InterPro" id="IPR001789">
    <property type="entry name" value="Sig_transdc_resp-reg_receiver"/>
</dbReference>
<evidence type="ECO:0000256" key="12">
    <source>
        <dbReference type="PROSITE-ProRule" id="PRU00169"/>
    </source>
</evidence>
<dbReference type="EC" id="2.7.13.3" evidence="2"/>
<dbReference type="Gene3D" id="3.30.565.10">
    <property type="entry name" value="Histidine kinase-like ATPase, C-terminal domain"/>
    <property type="match status" value="1"/>
</dbReference>
<feature type="domain" description="HTH araC/xylS-type" evidence="14">
    <location>
        <begin position="1274"/>
        <end position="1373"/>
    </location>
</feature>
<dbReference type="CDD" id="cd00146">
    <property type="entry name" value="PKD"/>
    <property type="match status" value="1"/>
</dbReference>
<dbReference type="GO" id="GO:0005524">
    <property type="term" value="F:ATP binding"/>
    <property type="evidence" value="ECO:0007669"/>
    <property type="project" value="UniProtKB-KW"/>
</dbReference>
<dbReference type="GO" id="GO:0000155">
    <property type="term" value="F:phosphorelay sensor kinase activity"/>
    <property type="evidence" value="ECO:0007669"/>
    <property type="project" value="InterPro"/>
</dbReference>
<evidence type="ECO:0000256" key="11">
    <source>
        <dbReference type="ARBA" id="ARBA00023163"/>
    </source>
</evidence>
<accession>A0A1I0Q1G4</accession>
<keyword evidence="6 17" id="KW-0418">Kinase</keyword>
<dbReference type="InterPro" id="IPR018062">
    <property type="entry name" value="HTH_AraC-typ_CS"/>
</dbReference>
<dbReference type="PANTHER" id="PTHR43547">
    <property type="entry name" value="TWO-COMPONENT HISTIDINE KINASE"/>
    <property type="match status" value="1"/>
</dbReference>
<evidence type="ECO:0000256" key="3">
    <source>
        <dbReference type="ARBA" id="ARBA00022553"/>
    </source>
</evidence>
<dbReference type="SMART" id="SM00342">
    <property type="entry name" value="HTH_ARAC"/>
    <property type="match status" value="1"/>
</dbReference>
<dbReference type="InterPro" id="IPR036097">
    <property type="entry name" value="HisK_dim/P_sf"/>
</dbReference>